<proteinExistence type="predicted"/>
<dbReference type="AlphaFoldDB" id="A0A0A2N6K1"/>
<dbReference type="EMBL" id="JRLZ01000005">
    <property type="protein sequence ID" value="KGO96080.1"/>
    <property type="molecule type" value="Genomic_DNA"/>
</dbReference>
<dbReference type="Proteomes" id="UP000030149">
    <property type="component" value="Unassembled WGS sequence"/>
</dbReference>
<dbReference type="InterPro" id="IPR024353">
    <property type="entry name" value="DUF3871"/>
</dbReference>
<sequence>MNNRVQKNSQLPGALESYELNKMASIDLHNSGAPGLNELNKNKAKSSFIEANCVSVSISHLRDECITPVFTKCNSVTISHYDFIQAVTECVSDFYKGETVLSPEIRVSHKILGRIQEALNKPITELLPHEQTVFWERVAFCIEIPSITMNVGGNNLSLVVGGVRSFHNQNLYGKKTVERFKIFTGFINNVCTNTCVSTDGILLDVRVINLEELKPHIYRLLNSYNMSAHLKQMNDLEQLYLTQNQFCQLIGKSRLYQHLSKELKSGIPEMMFNDSQVNAMAKAYLDDENFKCNANGEINLWKLFNLYTGANKSSYIDSFLERSENAFSFTTGIAKAINGDSSYRWYF</sequence>
<dbReference type="PATRIC" id="fig|1107311.5.peg.2680"/>
<comment type="caution">
    <text evidence="1">The sequence shown here is derived from an EMBL/GenBank/DDBJ whole genome shotgun (WGS) entry which is preliminary data.</text>
</comment>
<dbReference type="eggNOG" id="ENOG502Z8RA">
    <property type="taxonomic scope" value="Bacteria"/>
</dbReference>
<organism evidence="1 2">
    <name type="scientific">Flavobacterium enshiense DK69</name>
    <dbReference type="NCBI Taxonomy" id="1107311"/>
    <lineage>
        <taxon>Bacteria</taxon>
        <taxon>Pseudomonadati</taxon>
        <taxon>Bacteroidota</taxon>
        <taxon>Flavobacteriia</taxon>
        <taxon>Flavobacteriales</taxon>
        <taxon>Flavobacteriaceae</taxon>
        <taxon>Flavobacterium</taxon>
    </lineage>
</organism>
<protein>
    <recommendedName>
        <fullName evidence="3">DUF3871 domain-containing protein</fullName>
    </recommendedName>
</protein>
<evidence type="ECO:0008006" key="3">
    <source>
        <dbReference type="Google" id="ProtNLM"/>
    </source>
</evidence>
<dbReference type="Pfam" id="PF12987">
    <property type="entry name" value="DUF3871"/>
    <property type="match status" value="1"/>
</dbReference>
<gene>
    <name evidence="1" type="ORF">Q767_07405</name>
</gene>
<name>A0A0A2N6K1_9FLAO</name>
<dbReference type="STRING" id="1107311.Q767_07405"/>
<evidence type="ECO:0000313" key="2">
    <source>
        <dbReference type="Proteomes" id="UP000030149"/>
    </source>
</evidence>
<evidence type="ECO:0000313" key="1">
    <source>
        <dbReference type="EMBL" id="KGO96080.1"/>
    </source>
</evidence>
<reference evidence="1 2" key="2">
    <citation type="journal article" date="2015" name="Stand. Genomic Sci.">
        <title>High quality draft genomic sequence of Flavobacterium enshiense DK69(T) and comparison among Flavobacterium genomes.</title>
        <authorList>
            <person name="Zeng Z."/>
            <person name="Chen C."/>
            <person name="Du H."/>
            <person name="Wang G."/>
            <person name="Li M."/>
        </authorList>
    </citation>
    <scope>NUCLEOTIDE SEQUENCE [LARGE SCALE GENOMIC DNA]</scope>
    <source>
        <strain evidence="1 2">DK69</strain>
    </source>
</reference>
<reference evidence="2" key="1">
    <citation type="submission" date="2013-09" db="EMBL/GenBank/DDBJ databases">
        <authorList>
            <person name="Zeng Z."/>
            <person name="Chen C."/>
        </authorList>
    </citation>
    <scope>NUCLEOTIDE SEQUENCE [LARGE SCALE GENOMIC DNA]</scope>
    <source>
        <strain evidence="2">DK69</strain>
    </source>
</reference>
<accession>A0A0A2N6K1</accession>
<keyword evidence="2" id="KW-1185">Reference proteome</keyword>